<dbReference type="InterPro" id="IPR011051">
    <property type="entry name" value="RmlC_Cupin_sf"/>
</dbReference>
<dbReference type="Gene3D" id="1.10.260.40">
    <property type="entry name" value="lambda repressor-like DNA-binding domains"/>
    <property type="match status" value="1"/>
</dbReference>
<dbReference type="InterPro" id="IPR014710">
    <property type="entry name" value="RmlC-like_jellyroll"/>
</dbReference>
<dbReference type="EMBL" id="UGSZ01000001">
    <property type="protein sequence ID" value="SUB57503.1"/>
    <property type="molecule type" value="Genomic_DNA"/>
</dbReference>
<dbReference type="SUPFAM" id="SSF47413">
    <property type="entry name" value="lambda repressor-like DNA-binding domains"/>
    <property type="match status" value="1"/>
</dbReference>
<evidence type="ECO:0000313" key="4">
    <source>
        <dbReference type="Proteomes" id="UP000255517"/>
    </source>
</evidence>
<dbReference type="GO" id="GO:0003677">
    <property type="term" value="F:DNA binding"/>
    <property type="evidence" value="ECO:0007669"/>
    <property type="project" value="UniProtKB-KW"/>
</dbReference>
<dbReference type="STRING" id="1122949.GCA_000378725_01084"/>
<dbReference type="PROSITE" id="PS50943">
    <property type="entry name" value="HTH_CROC1"/>
    <property type="match status" value="1"/>
</dbReference>
<dbReference type="GO" id="GO:0003700">
    <property type="term" value="F:DNA-binding transcription factor activity"/>
    <property type="evidence" value="ECO:0007669"/>
    <property type="project" value="TreeGrafter"/>
</dbReference>
<dbReference type="SUPFAM" id="SSF51182">
    <property type="entry name" value="RmlC-like cupins"/>
    <property type="match status" value="1"/>
</dbReference>
<proteinExistence type="predicted"/>
<evidence type="ECO:0000259" key="2">
    <source>
        <dbReference type="PROSITE" id="PS50943"/>
    </source>
</evidence>
<dbReference type="CDD" id="cd00093">
    <property type="entry name" value="HTH_XRE"/>
    <property type="match status" value="1"/>
</dbReference>
<dbReference type="Gene3D" id="2.60.120.10">
    <property type="entry name" value="Jelly Rolls"/>
    <property type="match status" value="1"/>
</dbReference>
<dbReference type="CDD" id="cd02209">
    <property type="entry name" value="cupin_XRE_C"/>
    <property type="match status" value="1"/>
</dbReference>
<dbReference type="OrthoDB" id="9814553at2"/>
<dbReference type="Proteomes" id="UP000255517">
    <property type="component" value="Unassembled WGS sequence"/>
</dbReference>
<dbReference type="Pfam" id="PF07883">
    <property type="entry name" value="Cupin_2"/>
    <property type="match status" value="1"/>
</dbReference>
<dbReference type="InterPro" id="IPR010982">
    <property type="entry name" value="Lambda_DNA-bd_dom_sf"/>
</dbReference>
<feature type="domain" description="HTH cro/C1-type" evidence="2">
    <location>
        <begin position="7"/>
        <end position="61"/>
    </location>
</feature>
<evidence type="ECO:0000313" key="3">
    <source>
        <dbReference type="EMBL" id="SUB57503.1"/>
    </source>
</evidence>
<dbReference type="InterPro" id="IPR013096">
    <property type="entry name" value="Cupin_2"/>
</dbReference>
<name>A0A379C5K4_9FIRM</name>
<dbReference type="PANTHER" id="PTHR46797">
    <property type="entry name" value="HTH-TYPE TRANSCRIPTIONAL REGULATOR"/>
    <property type="match status" value="1"/>
</dbReference>
<dbReference type="SMART" id="SM00530">
    <property type="entry name" value="HTH_XRE"/>
    <property type="match status" value="1"/>
</dbReference>
<organism evidence="3 4">
    <name type="scientific">Peptoniphilus lacrimalis</name>
    <dbReference type="NCBI Taxonomy" id="33031"/>
    <lineage>
        <taxon>Bacteria</taxon>
        <taxon>Bacillati</taxon>
        <taxon>Bacillota</taxon>
        <taxon>Tissierellia</taxon>
        <taxon>Tissierellales</taxon>
        <taxon>Peptoniphilaceae</taxon>
        <taxon>Peptoniphilus</taxon>
    </lineage>
</organism>
<dbReference type="InterPro" id="IPR050807">
    <property type="entry name" value="TransReg_Diox_bact_type"/>
</dbReference>
<dbReference type="PANTHER" id="PTHR46797:SF2">
    <property type="entry name" value="TRANSCRIPTIONAL REGULATOR"/>
    <property type="match status" value="1"/>
</dbReference>
<dbReference type="AlphaFoldDB" id="A0A379C5K4"/>
<sequence length="179" mass="20520">MEIGNKIKELRVASGLTQEELATRSELTKGFISQIERDLTSPSVDSLLDILEALGTSPSEFFSKDKNERIIFSEDDYFEYENEDLGFFLQWIVPNAQKNMMEPTLISLKEGGKSKKIAPFEGEVFGYVEKGSICLHYGDKIFELKSGQTFYFEAKREHFLVNNKKREAKVIWISSPPNF</sequence>
<reference evidence="3 4" key="1">
    <citation type="submission" date="2018-06" db="EMBL/GenBank/DDBJ databases">
        <authorList>
            <consortium name="Pathogen Informatics"/>
            <person name="Doyle S."/>
        </authorList>
    </citation>
    <scope>NUCLEOTIDE SEQUENCE [LARGE SCALE GENOMIC DNA]</scope>
    <source>
        <strain evidence="3 4">NCTC13149</strain>
    </source>
</reference>
<dbReference type="InterPro" id="IPR001387">
    <property type="entry name" value="Cro/C1-type_HTH"/>
</dbReference>
<protein>
    <submittedName>
        <fullName evidence="3">HTH-type transcriptional regulator PuuR</fullName>
    </submittedName>
</protein>
<dbReference type="Pfam" id="PF01381">
    <property type="entry name" value="HTH_3"/>
    <property type="match status" value="1"/>
</dbReference>
<keyword evidence="1" id="KW-0238">DNA-binding</keyword>
<dbReference type="RefSeq" id="WP_004825598.1">
    <property type="nucleotide sequence ID" value="NZ_CP165621.1"/>
</dbReference>
<gene>
    <name evidence="3" type="primary">puuR</name>
    <name evidence="3" type="ORF">NCTC13149_01346</name>
</gene>
<accession>A0A379C5K4</accession>
<dbReference type="GO" id="GO:0005829">
    <property type="term" value="C:cytosol"/>
    <property type="evidence" value="ECO:0007669"/>
    <property type="project" value="TreeGrafter"/>
</dbReference>
<evidence type="ECO:0000256" key="1">
    <source>
        <dbReference type="ARBA" id="ARBA00023125"/>
    </source>
</evidence>